<evidence type="ECO:0000256" key="1">
    <source>
        <dbReference type="SAM" id="MobiDB-lite"/>
    </source>
</evidence>
<dbReference type="Proteomes" id="UP000717696">
    <property type="component" value="Unassembled WGS sequence"/>
</dbReference>
<reference evidence="3" key="1">
    <citation type="journal article" date="2021" name="Nat. Commun.">
        <title>Genetic determinants of endophytism in the Arabidopsis root mycobiome.</title>
        <authorList>
            <person name="Mesny F."/>
            <person name="Miyauchi S."/>
            <person name="Thiergart T."/>
            <person name="Pickel B."/>
            <person name="Atanasova L."/>
            <person name="Karlsson M."/>
            <person name="Huettel B."/>
            <person name="Barry K.W."/>
            <person name="Haridas S."/>
            <person name="Chen C."/>
            <person name="Bauer D."/>
            <person name="Andreopoulos W."/>
            <person name="Pangilinan J."/>
            <person name="LaButti K."/>
            <person name="Riley R."/>
            <person name="Lipzen A."/>
            <person name="Clum A."/>
            <person name="Drula E."/>
            <person name="Henrissat B."/>
            <person name="Kohler A."/>
            <person name="Grigoriev I.V."/>
            <person name="Martin F.M."/>
            <person name="Hacquard S."/>
        </authorList>
    </citation>
    <scope>NUCLEOTIDE SEQUENCE</scope>
    <source>
        <strain evidence="3">MPI-CAGE-AT-0021</strain>
    </source>
</reference>
<gene>
    <name evidence="3" type="ORF">B0J13DRAFT_106303</name>
</gene>
<organism evidence="3 4">
    <name type="scientific">Dactylonectria estremocensis</name>
    <dbReference type="NCBI Taxonomy" id="1079267"/>
    <lineage>
        <taxon>Eukaryota</taxon>
        <taxon>Fungi</taxon>
        <taxon>Dikarya</taxon>
        <taxon>Ascomycota</taxon>
        <taxon>Pezizomycotina</taxon>
        <taxon>Sordariomycetes</taxon>
        <taxon>Hypocreomycetidae</taxon>
        <taxon>Hypocreales</taxon>
        <taxon>Nectriaceae</taxon>
        <taxon>Dactylonectria</taxon>
    </lineage>
</organism>
<keyword evidence="2" id="KW-1133">Transmembrane helix</keyword>
<evidence type="ECO:0000313" key="3">
    <source>
        <dbReference type="EMBL" id="KAH7131545.1"/>
    </source>
</evidence>
<dbReference type="EMBL" id="JAGMUU010000019">
    <property type="protein sequence ID" value="KAH7131545.1"/>
    <property type="molecule type" value="Genomic_DNA"/>
</dbReference>
<feature type="transmembrane region" description="Helical" evidence="2">
    <location>
        <begin position="348"/>
        <end position="369"/>
    </location>
</feature>
<keyword evidence="2" id="KW-0472">Membrane</keyword>
<accession>A0A9P9E503</accession>
<dbReference type="AlphaFoldDB" id="A0A9P9E503"/>
<name>A0A9P9E503_9HYPO</name>
<proteinExistence type="predicted"/>
<protein>
    <submittedName>
        <fullName evidence="3">Uncharacterized protein</fullName>
    </submittedName>
</protein>
<dbReference type="OrthoDB" id="5154014at2759"/>
<evidence type="ECO:0000313" key="4">
    <source>
        <dbReference type="Proteomes" id="UP000717696"/>
    </source>
</evidence>
<sequence length="415" mass="46966">MTTPPTPANVSTTILPTAQPQAPKPTTTYRLWTRLRDFLSKNHQPHDFTTDAFVAHDLGVADPFPVLQIAFPVKFPRLVVLLRLFIFLLLAISLPGLTYYFYAFLLSLLPTMLLTAKWLQYKYDIGNGSIKWVWSKVTVLAKVCVLHYFSMTSRGTRIDNVFGKFSCWSFWTTYLIFHIRPARFMKNYLAAWKQQYPYEVAVFFDNKHESFLRIPCRPPQVAGADSLDDEHLLRHLHHIYNIYRIQEGVIAALTPKSLVRVDVIELNHNRFAGPFESTLDLGFDGYQQVARLEHLDTMADQRYLVQHLQDKNVMWTSNPPGGGSSPGTPPDIPPQRALNFVTGWDANAASYIILTPTVLSIFVTVIWPAVAVRKYGADVQSSVQTGTAVASYIITAGALLIALAAWYDSILTTRR</sequence>
<feature type="compositionally biased region" description="Low complexity" evidence="1">
    <location>
        <begin position="16"/>
        <end position="25"/>
    </location>
</feature>
<keyword evidence="2" id="KW-0812">Transmembrane</keyword>
<evidence type="ECO:0000256" key="2">
    <source>
        <dbReference type="SAM" id="Phobius"/>
    </source>
</evidence>
<comment type="caution">
    <text evidence="3">The sequence shown here is derived from an EMBL/GenBank/DDBJ whole genome shotgun (WGS) entry which is preliminary data.</text>
</comment>
<feature type="region of interest" description="Disordered" evidence="1">
    <location>
        <begin position="1"/>
        <end position="25"/>
    </location>
</feature>
<keyword evidence="4" id="KW-1185">Reference proteome</keyword>
<feature type="transmembrane region" description="Helical" evidence="2">
    <location>
        <begin position="389"/>
        <end position="407"/>
    </location>
</feature>